<organism evidence="5 6">
    <name type="scientific">Fermentimicrarchaeum limneticum</name>
    <dbReference type="NCBI Taxonomy" id="2795018"/>
    <lineage>
        <taxon>Archaea</taxon>
        <taxon>Candidatus Micrarchaeota</taxon>
        <taxon>Candidatus Fermentimicrarchaeales</taxon>
        <taxon>Candidatus Fermentimicrarchaeaceae</taxon>
        <taxon>Candidatus Fermentimicrarchaeum</taxon>
    </lineage>
</organism>
<evidence type="ECO:0000256" key="3">
    <source>
        <dbReference type="PROSITE-ProRule" id="PRU00492"/>
    </source>
</evidence>
<accession>A0A7D6BLW9</accession>
<dbReference type="Pfam" id="PF03477">
    <property type="entry name" value="ATP-cone"/>
    <property type="match status" value="1"/>
</dbReference>
<evidence type="ECO:0000256" key="2">
    <source>
        <dbReference type="ARBA" id="ARBA00022840"/>
    </source>
</evidence>
<dbReference type="Proteomes" id="UP000510821">
    <property type="component" value="Chromosome"/>
</dbReference>
<dbReference type="PROSITE" id="PS51161">
    <property type="entry name" value="ATP_CONE"/>
    <property type="match status" value="1"/>
</dbReference>
<dbReference type="InterPro" id="IPR005144">
    <property type="entry name" value="ATP-cone_dom"/>
</dbReference>
<keyword evidence="2 3" id="KW-0067">ATP-binding</keyword>
<evidence type="ECO:0000256" key="1">
    <source>
        <dbReference type="ARBA" id="ARBA00022741"/>
    </source>
</evidence>
<dbReference type="EMBL" id="CP058998">
    <property type="protein sequence ID" value="QLJ52778.1"/>
    <property type="molecule type" value="Genomic_DNA"/>
</dbReference>
<evidence type="ECO:0000259" key="4">
    <source>
        <dbReference type="PROSITE" id="PS51161"/>
    </source>
</evidence>
<gene>
    <name evidence="5" type="ORF">Sv326_0603</name>
</gene>
<keyword evidence="1 3" id="KW-0547">Nucleotide-binding</keyword>
<feature type="domain" description="ATP-cone" evidence="4">
    <location>
        <begin position="3"/>
        <end position="85"/>
    </location>
</feature>
<evidence type="ECO:0000313" key="5">
    <source>
        <dbReference type="EMBL" id="QLJ52778.1"/>
    </source>
</evidence>
<evidence type="ECO:0000313" key="6">
    <source>
        <dbReference type="Proteomes" id="UP000510821"/>
    </source>
</evidence>
<protein>
    <recommendedName>
        <fullName evidence="4">ATP-cone domain-containing protein</fullName>
    </recommendedName>
</protein>
<dbReference type="GO" id="GO:0005524">
    <property type="term" value="F:ATP binding"/>
    <property type="evidence" value="ECO:0007669"/>
    <property type="project" value="UniProtKB-UniRule"/>
</dbReference>
<reference evidence="6" key="1">
    <citation type="submission" date="2020-07" db="EMBL/GenBank/DDBJ databases">
        <title>Metabolic diversity and evolutionary history of the archaeal phylum ###Micrarchaeota### uncovered from a freshwater lake metagenome.</title>
        <authorList>
            <person name="Kadnikov V.V."/>
            <person name="Savvichev A.S."/>
            <person name="Mardanov A.V."/>
            <person name="Beletsky A.V."/>
            <person name="Chupakov A.V."/>
            <person name="Kokryatskaya N.M."/>
            <person name="Pimenov N.V."/>
            <person name="Ravin N.V."/>
        </authorList>
    </citation>
    <scope>NUCLEOTIDE SEQUENCE [LARGE SCALE GENOMIC DNA]</scope>
</reference>
<dbReference type="AlphaFoldDB" id="A0A7D6BLW9"/>
<name>A0A7D6BLW9_FERL1</name>
<dbReference type="KEGG" id="flt:Sv326_0603"/>
<sequence>MELKVLKKAGKLEAFSADKIKKGVMKAGGTAKLAGDVALSTAKWAKETAKEGVVSAVDMHSKVLELLYDKDKEIAGKFRGFVKKH</sequence>
<proteinExistence type="predicted"/>